<evidence type="ECO:0000256" key="18">
    <source>
        <dbReference type="RuleBase" id="RU000687"/>
    </source>
</evidence>
<keyword evidence="15" id="KW-1071">Ligand-gated ion channel</keyword>
<evidence type="ECO:0000256" key="5">
    <source>
        <dbReference type="ARBA" id="ARBA00022989"/>
    </source>
</evidence>
<proteinExistence type="inferred from homology"/>
<dbReference type="PRINTS" id="PR00253">
    <property type="entry name" value="GABAARECEPTR"/>
</dbReference>
<evidence type="ECO:0000256" key="11">
    <source>
        <dbReference type="ARBA" id="ARBA00023173"/>
    </source>
</evidence>
<protein>
    <submittedName>
        <fullName evidence="22">Uncharacterized protein</fullName>
    </submittedName>
</protein>
<dbReference type="PRINTS" id="PR01079">
    <property type="entry name" value="GABAARALPHA"/>
</dbReference>
<keyword evidence="12" id="KW-0325">Glycoprotein</keyword>
<dbReference type="InterPro" id="IPR001390">
    <property type="entry name" value="GABAAa_rcpt"/>
</dbReference>
<dbReference type="PRINTS" id="PR00252">
    <property type="entry name" value="NRIONCHANNEL"/>
</dbReference>
<keyword evidence="13" id="KW-0868">Chloride</keyword>
<dbReference type="GO" id="GO:0034707">
    <property type="term" value="C:chloride channel complex"/>
    <property type="evidence" value="ECO:0007669"/>
    <property type="project" value="UniProtKB-KW"/>
</dbReference>
<feature type="region of interest" description="Disordered" evidence="19">
    <location>
        <begin position="618"/>
        <end position="638"/>
    </location>
</feature>
<keyword evidence="9" id="KW-1015">Disulfide bond</keyword>
<dbReference type="EMBL" id="CAXITT010000026">
    <property type="protein sequence ID" value="CAL1528034.1"/>
    <property type="molecule type" value="Genomic_DNA"/>
</dbReference>
<evidence type="ECO:0000256" key="17">
    <source>
        <dbReference type="ARBA" id="ARBA00034104"/>
    </source>
</evidence>
<dbReference type="CDD" id="cd19049">
    <property type="entry name" value="LGIC_TM_anion"/>
    <property type="match status" value="1"/>
</dbReference>
<keyword evidence="6" id="KW-0770">Synapse</keyword>
<comment type="caution">
    <text evidence="22">The sequence shown here is derived from an EMBL/GenBank/DDBJ whole genome shotgun (WGS) entry which is preliminary data.</text>
</comment>
<dbReference type="InterPro" id="IPR006029">
    <property type="entry name" value="Neurotrans-gated_channel_TM"/>
</dbReference>
<keyword evidence="4" id="KW-0732">Signal</keyword>
<accession>A0AAV2H2X7</accession>
<evidence type="ECO:0000256" key="8">
    <source>
        <dbReference type="ARBA" id="ARBA00023136"/>
    </source>
</evidence>
<dbReference type="Proteomes" id="UP001497497">
    <property type="component" value="Unassembled WGS sequence"/>
</dbReference>
<evidence type="ECO:0000256" key="12">
    <source>
        <dbReference type="ARBA" id="ARBA00023180"/>
    </source>
</evidence>
<dbReference type="InterPro" id="IPR036719">
    <property type="entry name" value="Neuro-gated_channel_TM_sf"/>
</dbReference>
<dbReference type="CDD" id="cd19007">
    <property type="entry name" value="LGIC_ECD_GABAR_GRD-like"/>
    <property type="match status" value="1"/>
</dbReference>
<name>A0AAV2H2X7_LYMST</name>
<dbReference type="InterPro" id="IPR006028">
    <property type="entry name" value="GABAA/Glycine_rcpt"/>
</dbReference>
<keyword evidence="3 18" id="KW-0812">Transmembrane</keyword>
<feature type="region of interest" description="Disordered" evidence="19">
    <location>
        <begin position="71"/>
        <end position="98"/>
    </location>
</feature>
<dbReference type="GO" id="GO:0004890">
    <property type="term" value="F:GABA-A receptor activity"/>
    <property type="evidence" value="ECO:0007669"/>
    <property type="project" value="InterPro"/>
</dbReference>
<keyword evidence="11" id="KW-0869">Chloride channel</keyword>
<keyword evidence="8 18" id="KW-0472">Membrane</keyword>
<feature type="transmembrane region" description="Helical" evidence="18">
    <location>
        <begin position="514"/>
        <end position="536"/>
    </location>
</feature>
<dbReference type="Pfam" id="PF02931">
    <property type="entry name" value="Neur_chan_LBD"/>
    <property type="match status" value="1"/>
</dbReference>
<dbReference type="AlphaFoldDB" id="A0AAV2H2X7"/>
<dbReference type="Gene3D" id="2.70.170.10">
    <property type="entry name" value="Neurotransmitter-gated ion-channel ligand-binding domain"/>
    <property type="match status" value="1"/>
</dbReference>
<evidence type="ECO:0000256" key="1">
    <source>
        <dbReference type="ARBA" id="ARBA00022448"/>
    </source>
</evidence>
<evidence type="ECO:0000256" key="6">
    <source>
        <dbReference type="ARBA" id="ARBA00023018"/>
    </source>
</evidence>
<dbReference type="FunFam" id="2.70.170.10:FF:000043">
    <property type="entry name" value="Gamma-aminobutyric acid receptor alpha-like"/>
    <property type="match status" value="1"/>
</dbReference>
<evidence type="ECO:0000256" key="9">
    <source>
        <dbReference type="ARBA" id="ARBA00023157"/>
    </source>
</evidence>
<evidence type="ECO:0000313" key="22">
    <source>
        <dbReference type="EMBL" id="CAL1528034.1"/>
    </source>
</evidence>
<evidence type="ECO:0000259" key="20">
    <source>
        <dbReference type="Pfam" id="PF02931"/>
    </source>
</evidence>
<evidence type="ECO:0000256" key="2">
    <source>
        <dbReference type="ARBA" id="ARBA00022475"/>
    </source>
</evidence>
<keyword evidence="2" id="KW-1003">Cell membrane</keyword>
<feature type="transmembrane region" description="Helical" evidence="18">
    <location>
        <begin position="577"/>
        <end position="600"/>
    </location>
</feature>
<feature type="domain" description="Neurotransmitter-gated ion-channel transmembrane" evidence="21">
    <location>
        <begin position="519"/>
        <end position="601"/>
    </location>
</feature>
<dbReference type="InterPro" id="IPR018000">
    <property type="entry name" value="Neurotransmitter_ion_chnl_CS"/>
</dbReference>
<dbReference type="GO" id="GO:0005254">
    <property type="term" value="F:chloride channel activity"/>
    <property type="evidence" value="ECO:0007669"/>
    <property type="project" value="UniProtKB-KW"/>
</dbReference>
<dbReference type="PANTHER" id="PTHR18945">
    <property type="entry name" value="NEUROTRANSMITTER GATED ION CHANNEL"/>
    <property type="match status" value="1"/>
</dbReference>
<evidence type="ECO:0000313" key="23">
    <source>
        <dbReference type="Proteomes" id="UP001497497"/>
    </source>
</evidence>
<evidence type="ECO:0000256" key="19">
    <source>
        <dbReference type="SAM" id="MobiDB-lite"/>
    </source>
</evidence>
<evidence type="ECO:0000256" key="13">
    <source>
        <dbReference type="ARBA" id="ARBA00023214"/>
    </source>
</evidence>
<dbReference type="SUPFAM" id="SSF63712">
    <property type="entry name" value="Nicotinic receptor ligand binding domain-like"/>
    <property type="match status" value="1"/>
</dbReference>
<keyword evidence="23" id="KW-1185">Reference proteome</keyword>
<keyword evidence="5 18" id="KW-1133">Transmembrane helix</keyword>
<evidence type="ECO:0000256" key="15">
    <source>
        <dbReference type="ARBA" id="ARBA00023286"/>
    </source>
</evidence>
<dbReference type="SUPFAM" id="SSF90112">
    <property type="entry name" value="Neurotransmitter-gated ion-channel transmembrane pore"/>
    <property type="match status" value="1"/>
</dbReference>
<keyword evidence="16 18" id="KW-0407">Ion channel</keyword>
<keyword evidence="1 18" id="KW-0813">Transport</keyword>
<feature type="domain" description="Neurotransmitter-gated ion-channel ligand-binding" evidence="20">
    <location>
        <begin position="303"/>
        <end position="511"/>
    </location>
</feature>
<keyword evidence="10" id="KW-0675">Receptor</keyword>
<evidence type="ECO:0000256" key="16">
    <source>
        <dbReference type="ARBA" id="ARBA00023303"/>
    </source>
</evidence>
<evidence type="ECO:0000256" key="7">
    <source>
        <dbReference type="ARBA" id="ARBA00023065"/>
    </source>
</evidence>
<dbReference type="NCBIfam" id="TIGR00860">
    <property type="entry name" value="LIC"/>
    <property type="match status" value="1"/>
</dbReference>
<evidence type="ECO:0000256" key="10">
    <source>
        <dbReference type="ARBA" id="ARBA00023170"/>
    </source>
</evidence>
<keyword evidence="14" id="KW-0628">Postsynaptic cell membrane</keyword>
<evidence type="ECO:0000256" key="14">
    <source>
        <dbReference type="ARBA" id="ARBA00023257"/>
    </source>
</evidence>
<feature type="transmembrane region" description="Helical" evidence="18">
    <location>
        <begin position="684"/>
        <end position="701"/>
    </location>
</feature>
<dbReference type="GO" id="GO:0045211">
    <property type="term" value="C:postsynaptic membrane"/>
    <property type="evidence" value="ECO:0007669"/>
    <property type="project" value="UniProtKB-SubCell"/>
</dbReference>
<sequence>MKMFPADQTGAGTLSSLAYVLVLLFPSLVLTYRSTYIHPTPKLLSRGPMLLNSTDVRTFLLDRSEFPPSTTSWSSANHDVRNSGANTKKNNARELTQVKYPDRRSLKTGERPNLLFSNDTLSLIDHRTLDGRGKRSGGAYMLDFVYKQRDMLHRGKRRPYTNNSLYVSGYTRSYVPTADTHTHPKLTWQGHFMDPTASVYTNGPSRLGGRRLLQTSPPDKPGIDQDSYFMNFDPLVPRVSPRSHLTSSTPAPDPMFSTLGTTAASLDEISSHEHLFRDSSTVTMAANYSHDETEVRHIRSNVTSLLDTLMLSYDRRLRPGFGGSPVVVKADIEIRSMGPISEKDMVYSLDCYFRQVWTDTRLSFNATSERVNNVSLNVKMLERIWRPDTIFINGGPSYVHTITTPNQFFRLSPDGTILYSQRLTIKASCPMHLENFPMDTQKCPLHIASFGYPVDDVIYEWHYGNDLAAVASNDMRLSQFDLKGMPACNLTKEFKGTQHSVLTVFFDFRRHTGYFLIQIYLPCCLLVVLSWVSFWINREATSDRINLGATTMLTMTFLVLDSRNDLPRVSYSTALDIYVIMCFCFIFASILQFAAVHFFTKYGTDDLEVRPMLDTDDEDDEEDVFESGESNNDDPKSTHADPFTACLVKMWRCIRSTRSRRFNKNVRNAMGLNSVSKIDKVSRVLFPAAFSGLNIVYWMSYW</sequence>
<dbReference type="InterPro" id="IPR006201">
    <property type="entry name" value="Neur_channel"/>
</dbReference>
<dbReference type="PROSITE" id="PS00236">
    <property type="entry name" value="NEUROTR_ION_CHANNEL"/>
    <property type="match status" value="1"/>
</dbReference>
<dbReference type="InterPro" id="IPR038050">
    <property type="entry name" value="Neuro_actylchol_rec"/>
</dbReference>
<evidence type="ECO:0000256" key="4">
    <source>
        <dbReference type="ARBA" id="ARBA00022729"/>
    </source>
</evidence>
<organism evidence="22 23">
    <name type="scientific">Lymnaea stagnalis</name>
    <name type="common">Great pond snail</name>
    <name type="synonym">Helix stagnalis</name>
    <dbReference type="NCBI Taxonomy" id="6523"/>
    <lineage>
        <taxon>Eukaryota</taxon>
        <taxon>Metazoa</taxon>
        <taxon>Spiralia</taxon>
        <taxon>Lophotrochozoa</taxon>
        <taxon>Mollusca</taxon>
        <taxon>Gastropoda</taxon>
        <taxon>Heterobranchia</taxon>
        <taxon>Euthyneura</taxon>
        <taxon>Panpulmonata</taxon>
        <taxon>Hygrophila</taxon>
        <taxon>Lymnaeoidea</taxon>
        <taxon>Lymnaeidae</taxon>
        <taxon>Lymnaea</taxon>
    </lineage>
</organism>
<evidence type="ECO:0000259" key="21">
    <source>
        <dbReference type="Pfam" id="PF02932"/>
    </source>
</evidence>
<dbReference type="InterPro" id="IPR006202">
    <property type="entry name" value="Neur_chan_lig-bd"/>
</dbReference>
<dbReference type="Gene3D" id="1.20.58.390">
    <property type="entry name" value="Neurotransmitter-gated ion-channel transmembrane domain"/>
    <property type="match status" value="1"/>
</dbReference>
<dbReference type="InterPro" id="IPR036734">
    <property type="entry name" value="Neur_chan_lig-bd_sf"/>
</dbReference>
<evidence type="ECO:0000256" key="3">
    <source>
        <dbReference type="ARBA" id="ARBA00022692"/>
    </source>
</evidence>
<keyword evidence="7 18" id="KW-0406">Ion transport</keyword>
<feature type="compositionally biased region" description="Polar residues" evidence="19">
    <location>
        <begin position="71"/>
        <end position="89"/>
    </location>
</feature>
<dbReference type="GO" id="GO:0005230">
    <property type="term" value="F:extracellular ligand-gated monoatomic ion channel activity"/>
    <property type="evidence" value="ECO:0007669"/>
    <property type="project" value="InterPro"/>
</dbReference>
<feature type="transmembrane region" description="Helical" evidence="18">
    <location>
        <begin position="545"/>
        <end position="562"/>
    </location>
</feature>
<dbReference type="Pfam" id="PF02932">
    <property type="entry name" value="Neur_chan_memb"/>
    <property type="match status" value="1"/>
</dbReference>
<reference evidence="22 23" key="1">
    <citation type="submission" date="2024-04" db="EMBL/GenBank/DDBJ databases">
        <authorList>
            <consortium name="Genoscope - CEA"/>
            <person name="William W."/>
        </authorList>
    </citation>
    <scope>NUCLEOTIDE SEQUENCE [LARGE SCALE GENOMIC DNA]</scope>
</reference>
<comment type="similarity">
    <text evidence="18">Belongs to the ligand-gated ion channel (TC 1.A.9) family.</text>
</comment>
<gene>
    <name evidence="22" type="ORF">GSLYS_00002204001</name>
</gene>
<comment type="subcellular location">
    <subcellularLocation>
        <location evidence="17">Postsynaptic cell membrane</location>
        <topology evidence="17">Multi-pass membrane protein</topology>
    </subcellularLocation>
</comment>